<dbReference type="AlphaFoldDB" id="A0A382TUR0"/>
<feature type="non-terminal residue" evidence="1">
    <location>
        <position position="116"/>
    </location>
</feature>
<protein>
    <submittedName>
        <fullName evidence="1">Uncharacterized protein</fullName>
    </submittedName>
</protein>
<reference evidence="1" key="1">
    <citation type="submission" date="2018-05" db="EMBL/GenBank/DDBJ databases">
        <authorList>
            <person name="Lanie J.A."/>
            <person name="Ng W.-L."/>
            <person name="Kazmierczak K.M."/>
            <person name="Andrzejewski T.M."/>
            <person name="Davidsen T.M."/>
            <person name="Wayne K.J."/>
            <person name="Tettelin H."/>
            <person name="Glass J.I."/>
            <person name="Rusch D."/>
            <person name="Podicherti R."/>
            <person name="Tsui H.-C.T."/>
            <person name="Winkler M.E."/>
        </authorList>
    </citation>
    <scope>NUCLEOTIDE SEQUENCE</scope>
</reference>
<dbReference type="EMBL" id="UINC01139114">
    <property type="protein sequence ID" value="SVD25462.1"/>
    <property type="molecule type" value="Genomic_DNA"/>
</dbReference>
<gene>
    <name evidence="1" type="ORF">METZ01_LOCUS378316</name>
</gene>
<proteinExistence type="predicted"/>
<sequence length="116" mass="13714">MLSKEHIERKYLTYAKNFNETVQFLNGIGLLGVRSQRFVVNSRYEIFLKENNISKNNPAVKEFLLNNLINRNNLYLKYVTDYLSQFTLVKEQFEFKATLSQRLKFSGLRNLLIELG</sequence>
<evidence type="ECO:0000313" key="1">
    <source>
        <dbReference type="EMBL" id="SVD25462.1"/>
    </source>
</evidence>
<organism evidence="1">
    <name type="scientific">marine metagenome</name>
    <dbReference type="NCBI Taxonomy" id="408172"/>
    <lineage>
        <taxon>unclassified sequences</taxon>
        <taxon>metagenomes</taxon>
        <taxon>ecological metagenomes</taxon>
    </lineage>
</organism>
<accession>A0A382TUR0</accession>
<name>A0A382TUR0_9ZZZZ</name>